<evidence type="ECO:0000313" key="6">
    <source>
        <dbReference type="Proteomes" id="UP001353858"/>
    </source>
</evidence>
<dbReference type="SUPFAM" id="SSF57903">
    <property type="entry name" value="FYVE/PHD zinc finger"/>
    <property type="match status" value="1"/>
</dbReference>
<reference evidence="6" key="1">
    <citation type="submission" date="2023-01" db="EMBL/GenBank/DDBJ databases">
        <title>Key to firefly adult light organ development and bioluminescence: homeobox transcription factors regulate luciferase expression and transportation to peroxisome.</title>
        <authorList>
            <person name="Fu X."/>
        </authorList>
    </citation>
    <scope>NUCLEOTIDE SEQUENCE [LARGE SCALE GENOMIC DNA]</scope>
</reference>
<evidence type="ECO:0000313" key="5">
    <source>
        <dbReference type="EMBL" id="KAK4880756.1"/>
    </source>
</evidence>
<keyword evidence="2" id="KW-0863">Zinc-finger</keyword>
<keyword evidence="6" id="KW-1185">Reference proteome</keyword>
<dbReference type="Proteomes" id="UP001353858">
    <property type="component" value="Unassembled WGS sequence"/>
</dbReference>
<evidence type="ECO:0000256" key="4">
    <source>
        <dbReference type="SAM" id="MobiDB-lite"/>
    </source>
</evidence>
<dbReference type="GO" id="GO:0008270">
    <property type="term" value="F:zinc ion binding"/>
    <property type="evidence" value="ECO:0007669"/>
    <property type="project" value="UniProtKB-KW"/>
</dbReference>
<dbReference type="InterPro" id="IPR013083">
    <property type="entry name" value="Znf_RING/FYVE/PHD"/>
</dbReference>
<gene>
    <name evidence="5" type="ORF">RN001_008902</name>
</gene>
<evidence type="ECO:0008006" key="7">
    <source>
        <dbReference type="Google" id="ProtNLM"/>
    </source>
</evidence>
<proteinExistence type="predicted"/>
<accession>A0AAN7S9X5</accession>
<keyword evidence="1" id="KW-0479">Metal-binding</keyword>
<dbReference type="InterPro" id="IPR011011">
    <property type="entry name" value="Znf_FYVE_PHD"/>
</dbReference>
<dbReference type="PROSITE" id="PS01359">
    <property type="entry name" value="ZF_PHD_1"/>
    <property type="match status" value="1"/>
</dbReference>
<dbReference type="Gene3D" id="3.30.40.10">
    <property type="entry name" value="Zinc/RING finger domain, C3HC4 (zinc finger)"/>
    <property type="match status" value="1"/>
</dbReference>
<organism evidence="5 6">
    <name type="scientific">Aquatica leii</name>
    <dbReference type="NCBI Taxonomy" id="1421715"/>
    <lineage>
        <taxon>Eukaryota</taxon>
        <taxon>Metazoa</taxon>
        <taxon>Ecdysozoa</taxon>
        <taxon>Arthropoda</taxon>
        <taxon>Hexapoda</taxon>
        <taxon>Insecta</taxon>
        <taxon>Pterygota</taxon>
        <taxon>Neoptera</taxon>
        <taxon>Endopterygota</taxon>
        <taxon>Coleoptera</taxon>
        <taxon>Polyphaga</taxon>
        <taxon>Elateriformia</taxon>
        <taxon>Elateroidea</taxon>
        <taxon>Lampyridae</taxon>
        <taxon>Luciolinae</taxon>
        <taxon>Aquatica</taxon>
    </lineage>
</organism>
<comment type="caution">
    <text evidence="5">The sequence shown here is derived from an EMBL/GenBank/DDBJ whole genome shotgun (WGS) entry which is preliminary data.</text>
</comment>
<dbReference type="InterPro" id="IPR019786">
    <property type="entry name" value="Zinc_finger_PHD-type_CS"/>
</dbReference>
<protein>
    <recommendedName>
        <fullName evidence="7">Zinc finger PHD-type domain-containing protein</fullName>
    </recommendedName>
</protein>
<feature type="region of interest" description="Disordered" evidence="4">
    <location>
        <begin position="60"/>
        <end position="82"/>
    </location>
</feature>
<sequence>MNKSICEHAILTTIDTNRSTEPSKTLEIKEMSVTPQELRPLPMIKTDQNRRRISQKSEILTSTPYKKRSKQEKTLKNKTNAPNEPDAICPGCDEEFVDPPDEDWIQCLECEKWWHESCSNYLGGNYVCDFCIQ</sequence>
<evidence type="ECO:0000256" key="3">
    <source>
        <dbReference type="ARBA" id="ARBA00022833"/>
    </source>
</evidence>
<evidence type="ECO:0000256" key="1">
    <source>
        <dbReference type="ARBA" id="ARBA00022723"/>
    </source>
</evidence>
<dbReference type="EMBL" id="JARPUR010000003">
    <property type="protein sequence ID" value="KAK4880756.1"/>
    <property type="molecule type" value="Genomic_DNA"/>
</dbReference>
<dbReference type="AlphaFoldDB" id="A0AAN7S9X5"/>
<keyword evidence="3" id="KW-0862">Zinc</keyword>
<dbReference type="CDD" id="cd15517">
    <property type="entry name" value="PHD_TCF19_like"/>
    <property type="match status" value="1"/>
</dbReference>
<evidence type="ECO:0000256" key="2">
    <source>
        <dbReference type="ARBA" id="ARBA00022771"/>
    </source>
</evidence>
<name>A0AAN7S9X5_9COLE</name>